<name>A0A1M7L2Q0_9FLAO</name>
<keyword evidence="1" id="KW-0175">Coiled coil</keyword>
<dbReference type="AlphaFoldDB" id="A0A1M7L2Q0"/>
<reference evidence="4" key="1">
    <citation type="submission" date="2016-11" db="EMBL/GenBank/DDBJ databases">
        <authorList>
            <person name="Varghese N."/>
            <person name="Submissions S."/>
        </authorList>
    </citation>
    <scope>NUCLEOTIDE SEQUENCE [LARGE SCALE GENOMIC DNA]</scope>
    <source>
        <strain evidence="4">CGMCC 1.2749</strain>
    </source>
</reference>
<proteinExistence type="predicted"/>
<sequence>MSIFTKIGKSVKQGAKQISLKNIVKIGTPLLSMIPVVGGLAQNTVEGISASAEAKKQARIAEMEGNLAKAEALHAQSNALAQQSGAIVGQQAGSVINAFTKGATKEVIAQTSESVKEASGQVGASVIDFTIKEWFKKHWKHLLIVLSCIGAVYMIIKSKAKGMYKKGSSSSVRAHYASNNARNNRWK</sequence>
<dbReference type="OrthoDB" id="1377126at2"/>
<evidence type="ECO:0000313" key="3">
    <source>
        <dbReference type="EMBL" id="SHM72039.1"/>
    </source>
</evidence>
<gene>
    <name evidence="3" type="ORF">SAMN05216269_106160</name>
</gene>
<dbReference type="RefSeq" id="WP_073208751.1">
    <property type="nucleotide sequence ID" value="NZ_FRCL01000006.1"/>
</dbReference>
<keyword evidence="2" id="KW-1133">Transmembrane helix</keyword>
<protein>
    <submittedName>
        <fullName evidence="3">Uncharacterized protein</fullName>
    </submittedName>
</protein>
<keyword evidence="4" id="KW-1185">Reference proteome</keyword>
<dbReference type="STRING" id="178356.SAMN05216269_106160"/>
<dbReference type="EMBL" id="FRCL01000006">
    <property type="protein sequence ID" value="SHM72039.1"/>
    <property type="molecule type" value="Genomic_DNA"/>
</dbReference>
<organism evidence="3 4">
    <name type="scientific">Flavobacterium xinjiangense</name>
    <dbReference type="NCBI Taxonomy" id="178356"/>
    <lineage>
        <taxon>Bacteria</taxon>
        <taxon>Pseudomonadati</taxon>
        <taxon>Bacteroidota</taxon>
        <taxon>Flavobacteriia</taxon>
        <taxon>Flavobacteriales</taxon>
        <taxon>Flavobacteriaceae</taxon>
        <taxon>Flavobacterium</taxon>
    </lineage>
</organism>
<keyword evidence="2" id="KW-0472">Membrane</keyword>
<dbReference type="Proteomes" id="UP000184092">
    <property type="component" value="Unassembled WGS sequence"/>
</dbReference>
<evidence type="ECO:0000256" key="2">
    <source>
        <dbReference type="SAM" id="Phobius"/>
    </source>
</evidence>
<keyword evidence="2" id="KW-0812">Transmembrane</keyword>
<feature type="coiled-coil region" evidence="1">
    <location>
        <begin position="53"/>
        <end position="80"/>
    </location>
</feature>
<accession>A0A1M7L2Q0</accession>
<feature type="transmembrane region" description="Helical" evidence="2">
    <location>
        <begin position="139"/>
        <end position="156"/>
    </location>
</feature>
<evidence type="ECO:0000256" key="1">
    <source>
        <dbReference type="SAM" id="Coils"/>
    </source>
</evidence>
<evidence type="ECO:0000313" key="4">
    <source>
        <dbReference type="Proteomes" id="UP000184092"/>
    </source>
</evidence>